<proteinExistence type="predicted"/>
<protein>
    <submittedName>
        <fullName evidence="2">Uncharacterized protein</fullName>
    </submittedName>
</protein>
<sequence length="122" mass="14086">MWVVFSIVVLLLMLLSSPNGGFTVMVMTFFWVIMLFIGIFFAVIIRKYLKEGLSQVVSETNKHLLHNLIVGVQDRGQLSCHKVVIIFMYYQTHECLLEIEKQLRIANSTAKPKPILMTHDEM</sequence>
<evidence type="ECO:0000313" key="2">
    <source>
        <dbReference type="WBParaSite" id="JU765_v2.g4799.t1"/>
    </source>
</evidence>
<accession>A0AC34RA56</accession>
<evidence type="ECO:0000313" key="1">
    <source>
        <dbReference type="Proteomes" id="UP000887576"/>
    </source>
</evidence>
<organism evidence="1 2">
    <name type="scientific">Panagrolaimus sp. JU765</name>
    <dbReference type="NCBI Taxonomy" id="591449"/>
    <lineage>
        <taxon>Eukaryota</taxon>
        <taxon>Metazoa</taxon>
        <taxon>Ecdysozoa</taxon>
        <taxon>Nematoda</taxon>
        <taxon>Chromadorea</taxon>
        <taxon>Rhabditida</taxon>
        <taxon>Tylenchina</taxon>
        <taxon>Panagrolaimomorpha</taxon>
        <taxon>Panagrolaimoidea</taxon>
        <taxon>Panagrolaimidae</taxon>
        <taxon>Panagrolaimus</taxon>
    </lineage>
</organism>
<name>A0AC34RA56_9BILA</name>
<dbReference type="WBParaSite" id="JU765_v2.g4799.t1">
    <property type="protein sequence ID" value="JU765_v2.g4799.t1"/>
    <property type="gene ID" value="JU765_v2.g4799"/>
</dbReference>
<reference evidence="2" key="1">
    <citation type="submission" date="2022-11" db="UniProtKB">
        <authorList>
            <consortium name="WormBaseParasite"/>
        </authorList>
    </citation>
    <scope>IDENTIFICATION</scope>
</reference>
<dbReference type="Proteomes" id="UP000887576">
    <property type="component" value="Unplaced"/>
</dbReference>